<dbReference type="GO" id="GO:0003824">
    <property type="term" value="F:catalytic activity"/>
    <property type="evidence" value="ECO:0007669"/>
    <property type="project" value="InterPro"/>
</dbReference>
<name>A0A5S5B5M5_STUST</name>
<feature type="domain" description="AB hydrolase-1" evidence="2">
    <location>
        <begin position="88"/>
        <end position="322"/>
    </location>
</feature>
<sequence>MPREVTPPKITDAFCKLGQPVKIVLQLVAAVVVLLVLAVAVLVALSWAPPRSVESLTERWAPEPSRFIEVSGMQVHVRDEGRRDDPVPLVLLHGTSASLHTWEGVVEELKPQRRVISLDLPGFGLTGPFPDGNYRMSHYVEFLSTLLDRLNVERAVLIGNSFGGQLAWEMALDQPKRVERLVLIDAAGYPRQSTSVPIGFKLAGIPGLAPLMANILPRRLVESSTRSVYGDPDQVTPELVDRYYELTLREGNREALRERFKQVPAVDNTERIASIQTPTLIIWGGRDGLIPPLNARRFQRDIAGSELVMFEDLGHVPQEEAPSRVAEAIRAFLPQP</sequence>
<dbReference type="Pfam" id="PF00561">
    <property type="entry name" value="Abhydrolase_1"/>
    <property type="match status" value="1"/>
</dbReference>
<comment type="caution">
    <text evidence="3">The sequence shown here is derived from an EMBL/GenBank/DDBJ whole genome shotgun (WGS) entry which is preliminary data.</text>
</comment>
<accession>A0A5S5B5M5</accession>
<dbReference type="InterPro" id="IPR000639">
    <property type="entry name" value="Epox_hydrolase-like"/>
</dbReference>
<keyword evidence="1" id="KW-1133">Transmembrane helix</keyword>
<evidence type="ECO:0000313" key="3">
    <source>
        <dbReference type="EMBL" id="TYP62285.1"/>
    </source>
</evidence>
<dbReference type="EMBL" id="VNHQ01000014">
    <property type="protein sequence ID" value="TYP62285.1"/>
    <property type="molecule type" value="Genomic_DNA"/>
</dbReference>
<dbReference type="InterPro" id="IPR000073">
    <property type="entry name" value="AB_hydrolase_1"/>
</dbReference>
<reference evidence="3 4" key="1">
    <citation type="submission" date="2019-07" db="EMBL/GenBank/DDBJ databases">
        <title>Deep subsurface shale carbon reservoir microbial communities from Ohio and West Virginia, USA.</title>
        <authorList>
            <person name="Wrighton K."/>
        </authorList>
    </citation>
    <scope>NUCLEOTIDE SEQUENCE [LARGE SCALE GENOMIC DNA]</scope>
    <source>
        <strain evidence="3 4">NP_8Ht</strain>
    </source>
</reference>
<proteinExistence type="predicted"/>
<dbReference type="AlphaFoldDB" id="A0A5S5B5M5"/>
<organism evidence="3 4">
    <name type="scientific">Stutzerimonas stutzeri</name>
    <name type="common">Pseudomonas stutzeri</name>
    <dbReference type="NCBI Taxonomy" id="316"/>
    <lineage>
        <taxon>Bacteria</taxon>
        <taxon>Pseudomonadati</taxon>
        <taxon>Pseudomonadota</taxon>
        <taxon>Gammaproteobacteria</taxon>
        <taxon>Pseudomonadales</taxon>
        <taxon>Pseudomonadaceae</taxon>
        <taxon>Stutzerimonas</taxon>
    </lineage>
</organism>
<dbReference type="InterPro" id="IPR029058">
    <property type="entry name" value="AB_hydrolase_fold"/>
</dbReference>
<evidence type="ECO:0000259" key="2">
    <source>
        <dbReference type="Pfam" id="PF00561"/>
    </source>
</evidence>
<dbReference type="PRINTS" id="PR00111">
    <property type="entry name" value="ABHYDROLASE"/>
</dbReference>
<dbReference type="PANTHER" id="PTHR46438:SF11">
    <property type="entry name" value="LIPASE-RELATED"/>
    <property type="match status" value="1"/>
</dbReference>
<evidence type="ECO:0000313" key="4">
    <source>
        <dbReference type="Proteomes" id="UP000324282"/>
    </source>
</evidence>
<dbReference type="PANTHER" id="PTHR46438">
    <property type="entry name" value="ALPHA/BETA-HYDROLASES SUPERFAMILY PROTEIN"/>
    <property type="match status" value="1"/>
</dbReference>
<keyword evidence="1" id="KW-0812">Transmembrane</keyword>
<feature type="transmembrane region" description="Helical" evidence="1">
    <location>
        <begin position="23"/>
        <end position="48"/>
    </location>
</feature>
<gene>
    <name evidence="3" type="ORF">A9A72_1241038</name>
</gene>
<evidence type="ECO:0000256" key="1">
    <source>
        <dbReference type="SAM" id="Phobius"/>
    </source>
</evidence>
<dbReference type="SUPFAM" id="SSF53474">
    <property type="entry name" value="alpha/beta-Hydrolases"/>
    <property type="match status" value="1"/>
</dbReference>
<dbReference type="Proteomes" id="UP000324282">
    <property type="component" value="Unassembled WGS sequence"/>
</dbReference>
<keyword evidence="1" id="KW-0472">Membrane</keyword>
<protein>
    <submittedName>
        <fullName evidence="3">Pimeloyl-ACP methyl ester carboxylesterase</fullName>
    </submittedName>
</protein>
<dbReference type="PRINTS" id="PR00412">
    <property type="entry name" value="EPOXHYDRLASE"/>
</dbReference>
<dbReference type="Gene3D" id="3.40.50.1820">
    <property type="entry name" value="alpha/beta hydrolase"/>
    <property type="match status" value="1"/>
</dbReference>